<gene>
    <name evidence="3" type="ORF">N0V91_002297</name>
</gene>
<dbReference type="AlphaFoldDB" id="A0A9W8ZKF5"/>
<evidence type="ECO:0000256" key="1">
    <source>
        <dbReference type="ARBA" id="ARBA00006484"/>
    </source>
</evidence>
<evidence type="ECO:0008006" key="5">
    <source>
        <dbReference type="Google" id="ProtNLM"/>
    </source>
</evidence>
<accession>A0A9W8ZKF5</accession>
<dbReference type="InterPro" id="IPR002347">
    <property type="entry name" value="SDR_fam"/>
</dbReference>
<dbReference type="InterPro" id="IPR051911">
    <property type="entry name" value="SDR_oxidoreductase"/>
</dbReference>
<proteinExistence type="inferred from homology"/>
<protein>
    <recommendedName>
        <fullName evidence="5">Oxidoreductase</fullName>
    </recommendedName>
</protein>
<dbReference type="GO" id="GO:0016491">
    <property type="term" value="F:oxidoreductase activity"/>
    <property type="evidence" value="ECO:0007669"/>
    <property type="project" value="UniProtKB-KW"/>
</dbReference>
<keyword evidence="4" id="KW-1185">Reference proteome</keyword>
<dbReference type="CDD" id="cd05374">
    <property type="entry name" value="17beta-HSD-like_SDR_c"/>
    <property type="match status" value="1"/>
</dbReference>
<keyword evidence="2" id="KW-0560">Oxidoreductase</keyword>
<dbReference type="Proteomes" id="UP001140510">
    <property type="component" value="Unassembled WGS sequence"/>
</dbReference>
<evidence type="ECO:0000256" key="2">
    <source>
        <dbReference type="ARBA" id="ARBA00023002"/>
    </source>
</evidence>
<dbReference type="PANTHER" id="PTHR43976">
    <property type="entry name" value="SHORT CHAIN DEHYDROGENASE"/>
    <property type="match status" value="1"/>
</dbReference>
<comment type="similarity">
    <text evidence="1">Belongs to the short-chain dehydrogenases/reductases (SDR) family.</text>
</comment>
<reference evidence="3" key="1">
    <citation type="submission" date="2022-10" db="EMBL/GenBank/DDBJ databases">
        <title>Tapping the CABI collections for fungal endophytes: first genome assemblies for Collariella, Neodidymelliopsis, Ascochyta clinopodiicola, Didymella pomorum, Didymosphaeria variabile, Neocosmospora piperis and Neocucurbitaria cava.</title>
        <authorList>
            <person name="Hill R."/>
        </authorList>
    </citation>
    <scope>NUCLEOTIDE SEQUENCE</scope>
    <source>
        <strain evidence="3">IMI 355091</strain>
    </source>
</reference>
<comment type="caution">
    <text evidence="3">The sequence shown here is derived from an EMBL/GenBank/DDBJ whole genome shotgun (WGS) entry which is preliminary data.</text>
</comment>
<dbReference type="PANTHER" id="PTHR43976:SF16">
    <property type="entry name" value="SHORT-CHAIN DEHYDROGENASE_REDUCTASE FAMILY PROTEIN"/>
    <property type="match status" value="1"/>
</dbReference>
<evidence type="ECO:0000313" key="3">
    <source>
        <dbReference type="EMBL" id="KAJ4409822.1"/>
    </source>
</evidence>
<dbReference type="Pfam" id="PF00106">
    <property type="entry name" value="adh_short"/>
    <property type="match status" value="1"/>
</dbReference>
<dbReference type="OrthoDB" id="1274115at2759"/>
<evidence type="ECO:0000313" key="4">
    <source>
        <dbReference type="Proteomes" id="UP001140510"/>
    </source>
</evidence>
<dbReference type="InterPro" id="IPR036291">
    <property type="entry name" value="NAD(P)-bd_dom_sf"/>
</dbReference>
<dbReference type="SUPFAM" id="SSF51735">
    <property type="entry name" value="NAD(P)-binding Rossmann-fold domains"/>
    <property type="match status" value="1"/>
</dbReference>
<dbReference type="PRINTS" id="PR00081">
    <property type="entry name" value="GDHRDH"/>
</dbReference>
<dbReference type="EMBL" id="JAPEVA010000010">
    <property type="protein sequence ID" value="KAJ4409822.1"/>
    <property type="molecule type" value="Genomic_DNA"/>
</dbReference>
<organism evidence="3 4">
    <name type="scientific">Didymella pomorum</name>
    <dbReference type="NCBI Taxonomy" id="749634"/>
    <lineage>
        <taxon>Eukaryota</taxon>
        <taxon>Fungi</taxon>
        <taxon>Dikarya</taxon>
        <taxon>Ascomycota</taxon>
        <taxon>Pezizomycotina</taxon>
        <taxon>Dothideomycetes</taxon>
        <taxon>Pleosporomycetidae</taxon>
        <taxon>Pleosporales</taxon>
        <taxon>Pleosporineae</taxon>
        <taxon>Didymellaceae</taxon>
        <taxon>Didymella</taxon>
    </lineage>
</organism>
<name>A0A9W8ZKF5_9PLEO</name>
<sequence length="286" mass="30888">MSSQTPVWFITAASSGFGKYMALEALSRGHKVIASARSTSRIADLKERGAVTVILDVTASQRDIEEVAKVANDQYGYINHLVNAAGYILVGAIEETSPKEDFDQFNTNVFGMLNVSKAFLPYLRATSGHRTISNFGSIGSWRGGAGFGLYAGTKWACSGISESMRSELAPLGIAVTVIEPGYFRTGFLNAGAQIKSEKNIKEYDETAVGQVRARLDQVNNNQLGDVVKGARVIVDILTKSGAAEGKDVPMRVVLGSDCSSGIREKIEETSTLLDEWDHITTKTNHE</sequence>
<dbReference type="Gene3D" id="3.40.50.720">
    <property type="entry name" value="NAD(P)-binding Rossmann-like Domain"/>
    <property type="match status" value="1"/>
</dbReference>